<sequence length="290" mass="32618">MHPSTTITTSEMPLTSSGFVRGGSNPNLAMNQHVAAQSLARSSSNYHFSYPDLASASAASLNYIDLLRTLNYQRFFGPTVTNDQLSDNSPTDYHPRNGSFHQYCPRLLPKPSHQQIDDEIFLNKFHHETIVNLDSGEPKNIQQLTTNDFLTSAKRNQQYSSILARVEHIGTIDKTTGKTELRFSIDEIDKTITYHVLPEMPFFVHQHSCWSSISPEHTYHRCGLKCRQLECGDIIIAVTEQQKVSPTKISDKPDYSQLSPTKCLVGRYINGQMSASATATSNKRHKISNE</sequence>
<dbReference type="GO" id="GO:0003677">
    <property type="term" value="F:DNA binding"/>
    <property type="evidence" value="ECO:0007669"/>
    <property type="project" value="UniProtKB-KW"/>
</dbReference>
<dbReference type="InterPro" id="IPR036096">
    <property type="entry name" value="Ataxin_AXH_dom_sf"/>
</dbReference>
<dbReference type="PROSITE" id="PS51148">
    <property type="entry name" value="AXH"/>
    <property type="match status" value="1"/>
</dbReference>
<dbReference type="GO" id="GO:0005634">
    <property type="term" value="C:nucleus"/>
    <property type="evidence" value="ECO:0007669"/>
    <property type="project" value="UniProtKB-SubCell"/>
</dbReference>
<dbReference type="Proteomes" id="UP000663828">
    <property type="component" value="Unassembled WGS sequence"/>
</dbReference>
<dbReference type="AlphaFoldDB" id="A0A813Q4X7"/>
<dbReference type="GO" id="GO:0006355">
    <property type="term" value="P:regulation of DNA-templated transcription"/>
    <property type="evidence" value="ECO:0007669"/>
    <property type="project" value="InterPro"/>
</dbReference>
<proteinExistence type="predicted"/>
<dbReference type="EMBL" id="CAJNOJ010000007">
    <property type="protein sequence ID" value="CAF0762036.1"/>
    <property type="molecule type" value="Genomic_DNA"/>
</dbReference>
<evidence type="ECO:0000259" key="7">
    <source>
        <dbReference type="PROSITE" id="PS51148"/>
    </source>
</evidence>
<evidence type="ECO:0000256" key="6">
    <source>
        <dbReference type="ARBA" id="ARBA00023242"/>
    </source>
</evidence>
<dbReference type="GO" id="GO:0003723">
    <property type="term" value="F:RNA binding"/>
    <property type="evidence" value="ECO:0007669"/>
    <property type="project" value="InterPro"/>
</dbReference>
<keyword evidence="5" id="KW-0804">Transcription</keyword>
<dbReference type="Proteomes" id="UP000663852">
    <property type="component" value="Unassembled WGS sequence"/>
</dbReference>
<feature type="domain" description="AXH" evidence="7">
    <location>
        <begin position="113"/>
        <end position="246"/>
    </location>
</feature>
<name>A0A813Q4X7_ADIRI</name>
<dbReference type="EMBL" id="CAJNOR010000915">
    <property type="protein sequence ID" value="CAF1035634.1"/>
    <property type="molecule type" value="Genomic_DNA"/>
</dbReference>
<reference evidence="8" key="1">
    <citation type="submission" date="2021-02" db="EMBL/GenBank/DDBJ databases">
        <authorList>
            <person name="Nowell W R."/>
        </authorList>
    </citation>
    <scope>NUCLEOTIDE SEQUENCE</scope>
</reference>
<gene>
    <name evidence="8" type="ORF">EDS130_LOCUS2861</name>
    <name evidence="9" type="ORF">XAT740_LOCUS14988</name>
</gene>
<evidence type="ECO:0000256" key="4">
    <source>
        <dbReference type="ARBA" id="ARBA00023125"/>
    </source>
</evidence>
<dbReference type="Pfam" id="PF08517">
    <property type="entry name" value="AXH"/>
    <property type="match status" value="1"/>
</dbReference>
<evidence type="ECO:0000313" key="8">
    <source>
        <dbReference type="EMBL" id="CAF0762036.1"/>
    </source>
</evidence>
<keyword evidence="10" id="KW-1185">Reference proteome</keyword>
<evidence type="ECO:0000313" key="9">
    <source>
        <dbReference type="EMBL" id="CAF1035634.1"/>
    </source>
</evidence>
<evidence type="ECO:0000256" key="5">
    <source>
        <dbReference type="ARBA" id="ARBA00023163"/>
    </source>
</evidence>
<dbReference type="SMART" id="SM00536">
    <property type="entry name" value="AXH"/>
    <property type="match status" value="1"/>
</dbReference>
<dbReference type="InterPro" id="IPR003652">
    <property type="entry name" value="Ataxin_AXH_dom"/>
</dbReference>
<dbReference type="PANTHER" id="PTHR13392:SF13">
    <property type="entry name" value="AXH DOMAIN-CONTAINING PROTEIN"/>
    <property type="match status" value="1"/>
</dbReference>
<dbReference type="InterPro" id="IPR043404">
    <property type="entry name" value="ATAXIN1-like"/>
</dbReference>
<dbReference type="PANTHER" id="PTHR13392">
    <property type="entry name" value="ATAXIN 1"/>
    <property type="match status" value="1"/>
</dbReference>
<evidence type="ECO:0000256" key="1">
    <source>
        <dbReference type="ARBA" id="ARBA00004123"/>
    </source>
</evidence>
<keyword evidence="4" id="KW-0238">DNA-binding</keyword>
<organism evidence="8 11">
    <name type="scientific">Adineta ricciae</name>
    <name type="common">Rotifer</name>
    <dbReference type="NCBI Taxonomy" id="249248"/>
    <lineage>
        <taxon>Eukaryota</taxon>
        <taxon>Metazoa</taxon>
        <taxon>Spiralia</taxon>
        <taxon>Gnathifera</taxon>
        <taxon>Rotifera</taxon>
        <taxon>Eurotatoria</taxon>
        <taxon>Bdelloidea</taxon>
        <taxon>Adinetida</taxon>
        <taxon>Adinetidae</taxon>
        <taxon>Adineta</taxon>
    </lineage>
</organism>
<evidence type="ECO:0000256" key="3">
    <source>
        <dbReference type="ARBA" id="ARBA00023015"/>
    </source>
</evidence>
<comment type="caution">
    <text evidence="8">The sequence shown here is derived from an EMBL/GenBank/DDBJ whole genome shotgun (WGS) entry which is preliminary data.</text>
</comment>
<evidence type="ECO:0000313" key="10">
    <source>
        <dbReference type="Proteomes" id="UP000663828"/>
    </source>
</evidence>
<keyword evidence="3" id="KW-0805">Transcription regulation</keyword>
<evidence type="ECO:0000313" key="11">
    <source>
        <dbReference type="Proteomes" id="UP000663852"/>
    </source>
</evidence>
<keyword evidence="6" id="KW-0539">Nucleus</keyword>
<keyword evidence="2" id="KW-0678">Repressor</keyword>
<accession>A0A813Q4X7</accession>
<protein>
    <recommendedName>
        <fullName evidence="7">AXH domain-containing protein</fullName>
    </recommendedName>
</protein>
<dbReference type="OrthoDB" id="10000452at2759"/>
<dbReference type="SUPFAM" id="SSF102031">
    <property type="entry name" value="AXH domain"/>
    <property type="match status" value="1"/>
</dbReference>
<evidence type="ECO:0000256" key="2">
    <source>
        <dbReference type="ARBA" id="ARBA00022491"/>
    </source>
</evidence>
<comment type="subcellular location">
    <subcellularLocation>
        <location evidence="1">Nucleus</location>
    </subcellularLocation>
</comment>